<comment type="caution">
    <text evidence="18">The sequence shown here is derived from an EMBL/GenBank/DDBJ whole genome shotgun (WGS) entry which is preliminary data.</text>
</comment>
<evidence type="ECO:0000256" key="1">
    <source>
        <dbReference type="ARBA" id="ARBA00003850"/>
    </source>
</evidence>
<evidence type="ECO:0000256" key="8">
    <source>
        <dbReference type="ARBA" id="ARBA00023002"/>
    </source>
</evidence>
<dbReference type="PROSITE" id="PS00611">
    <property type="entry name" value="HISOL_DEHYDROGENASE"/>
    <property type="match status" value="1"/>
</dbReference>
<evidence type="ECO:0000313" key="18">
    <source>
        <dbReference type="EMBL" id="HFW31883.1"/>
    </source>
</evidence>
<evidence type="ECO:0000256" key="10">
    <source>
        <dbReference type="ARBA" id="ARBA00049489"/>
    </source>
</evidence>
<evidence type="ECO:0000256" key="14">
    <source>
        <dbReference type="PIRSR" id="PIRSR000099-2"/>
    </source>
</evidence>
<keyword evidence="11 12" id="KW-0028">Amino-acid biosynthesis</keyword>
<evidence type="ECO:0000256" key="2">
    <source>
        <dbReference type="ARBA" id="ARBA00004940"/>
    </source>
</evidence>
<comment type="cofactor">
    <cofactor evidence="11 16">
        <name>Zn(2+)</name>
        <dbReference type="ChEBI" id="CHEBI:29105"/>
    </cofactor>
    <text evidence="11 16">Binds 1 zinc ion per subunit.</text>
</comment>
<keyword evidence="9 11" id="KW-0368">Histidine biosynthesis</keyword>
<feature type="active site" description="Proton acceptor" evidence="11 13">
    <location>
        <position position="301"/>
    </location>
</feature>
<name>A0A7C3RB93_ARCFL</name>
<dbReference type="InterPro" id="IPR001692">
    <property type="entry name" value="Histidinol_DH_CS"/>
</dbReference>
<evidence type="ECO:0000256" key="17">
    <source>
        <dbReference type="RuleBase" id="RU004175"/>
    </source>
</evidence>
<feature type="binding site" evidence="11 15">
    <location>
        <position position="334"/>
    </location>
    <ligand>
        <name>substrate</name>
    </ligand>
</feature>
<dbReference type="EC" id="1.1.1.23" evidence="4 11"/>
<feature type="active site" description="Proton acceptor" evidence="11 13">
    <location>
        <position position="300"/>
    </location>
</feature>
<dbReference type="InterPro" id="IPR016161">
    <property type="entry name" value="Ald_DH/histidinol_DH"/>
</dbReference>
<dbReference type="CDD" id="cd06572">
    <property type="entry name" value="Histidinol_dh"/>
    <property type="match status" value="1"/>
</dbReference>
<keyword evidence="11 12" id="KW-0520">NAD</keyword>
<evidence type="ECO:0000256" key="15">
    <source>
        <dbReference type="PIRSR" id="PIRSR000099-3"/>
    </source>
</evidence>
<evidence type="ECO:0000256" key="3">
    <source>
        <dbReference type="ARBA" id="ARBA00010178"/>
    </source>
</evidence>
<feature type="binding site" evidence="11 14">
    <location>
        <position position="199"/>
    </location>
    <ligand>
        <name>NAD(+)</name>
        <dbReference type="ChEBI" id="CHEBI:57540"/>
    </ligand>
</feature>
<protein>
    <recommendedName>
        <fullName evidence="5 11">Histidinol dehydrogenase</fullName>
        <shortName evidence="11 12">HDH</shortName>
        <ecNumber evidence="4 11">1.1.1.23</ecNumber>
    </recommendedName>
</protein>
<evidence type="ECO:0000256" key="16">
    <source>
        <dbReference type="PIRSR" id="PIRSR000099-4"/>
    </source>
</evidence>
<dbReference type="FunFam" id="3.40.50.1980:FF:000026">
    <property type="entry name" value="Histidinol dehydrogenase"/>
    <property type="match status" value="1"/>
</dbReference>
<dbReference type="Gene3D" id="1.20.5.1300">
    <property type="match status" value="1"/>
</dbReference>
<evidence type="ECO:0000256" key="4">
    <source>
        <dbReference type="ARBA" id="ARBA00012965"/>
    </source>
</evidence>
<dbReference type="UniPathway" id="UPA00031">
    <property type="reaction ID" value="UER00014"/>
</dbReference>
<feature type="binding site" evidence="11 16">
    <location>
        <position position="334"/>
    </location>
    <ligand>
        <name>Zn(2+)</name>
        <dbReference type="ChEBI" id="CHEBI:29105"/>
    </ligand>
</feature>
<feature type="binding site" evidence="11 14">
    <location>
        <position position="114"/>
    </location>
    <ligand>
        <name>NAD(+)</name>
        <dbReference type="ChEBI" id="CHEBI:57540"/>
    </ligand>
</feature>
<dbReference type="PIRSF" id="PIRSF000099">
    <property type="entry name" value="Histidinol_dh"/>
    <property type="match status" value="1"/>
</dbReference>
<dbReference type="InterPro" id="IPR012131">
    <property type="entry name" value="Hstdl_DH"/>
</dbReference>
<evidence type="ECO:0000256" key="13">
    <source>
        <dbReference type="PIRSR" id="PIRSR000099-1"/>
    </source>
</evidence>
<evidence type="ECO:0000256" key="6">
    <source>
        <dbReference type="ARBA" id="ARBA00022723"/>
    </source>
</evidence>
<feature type="binding site" evidence="11 15">
    <location>
        <position position="388"/>
    </location>
    <ligand>
        <name>substrate</name>
    </ligand>
</feature>
<dbReference type="Pfam" id="PF00815">
    <property type="entry name" value="Histidinol_dh"/>
    <property type="match status" value="1"/>
</dbReference>
<feature type="binding site" evidence="11 15">
    <location>
        <position position="222"/>
    </location>
    <ligand>
        <name>substrate</name>
    </ligand>
</feature>
<dbReference type="PANTHER" id="PTHR21256:SF2">
    <property type="entry name" value="HISTIDINE BIOSYNTHESIS TRIFUNCTIONAL PROTEIN"/>
    <property type="match status" value="1"/>
</dbReference>
<dbReference type="GO" id="GO:0051287">
    <property type="term" value="F:NAD binding"/>
    <property type="evidence" value="ECO:0007669"/>
    <property type="project" value="InterPro"/>
</dbReference>
<dbReference type="SUPFAM" id="SSF53720">
    <property type="entry name" value="ALDH-like"/>
    <property type="match status" value="1"/>
</dbReference>
<feature type="binding site" evidence="11 15">
    <location>
        <position position="301"/>
    </location>
    <ligand>
        <name>substrate</name>
    </ligand>
</feature>
<accession>A0A7C3RB93</accession>
<comment type="similarity">
    <text evidence="3 11 12 17">Belongs to the histidinol dehydrogenase family.</text>
</comment>
<organism evidence="18">
    <name type="scientific">Archaeoglobus fulgidus</name>
    <dbReference type="NCBI Taxonomy" id="2234"/>
    <lineage>
        <taxon>Archaea</taxon>
        <taxon>Methanobacteriati</taxon>
        <taxon>Methanobacteriota</taxon>
        <taxon>Archaeoglobi</taxon>
        <taxon>Archaeoglobales</taxon>
        <taxon>Archaeoglobaceae</taxon>
        <taxon>Archaeoglobus</taxon>
    </lineage>
</organism>
<reference evidence="18" key="1">
    <citation type="journal article" date="2020" name="mSystems">
        <title>Genome- and Community-Level Interaction Insights into Carbon Utilization and Element Cycling Functions of Hydrothermarchaeota in Hydrothermal Sediment.</title>
        <authorList>
            <person name="Zhou Z."/>
            <person name="Liu Y."/>
            <person name="Xu W."/>
            <person name="Pan J."/>
            <person name="Luo Z.H."/>
            <person name="Li M."/>
        </authorList>
    </citation>
    <scope>NUCLEOTIDE SEQUENCE [LARGE SCALE GENOMIC DNA]</scope>
    <source>
        <strain evidence="18">SpSt-87</strain>
    </source>
</reference>
<dbReference type="InterPro" id="IPR022695">
    <property type="entry name" value="Histidinol_DH_monofunct"/>
</dbReference>
<dbReference type="GO" id="GO:0004399">
    <property type="term" value="F:histidinol dehydrogenase activity"/>
    <property type="evidence" value="ECO:0007669"/>
    <property type="project" value="UniProtKB-UniRule"/>
</dbReference>
<keyword evidence="6 11" id="KW-0479">Metal-binding</keyword>
<keyword evidence="8 11" id="KW-0560">Oxidoreductase</keyword>
<feature type="binding site" evidence="11 16">
    <location>
        <position position="393"/>
    </location>
    <ligand>
        <name>Zn(2+)</name>
        <dbReference type="ChEBI" id="CHEBI:29105"/>
    </ligand>
</feature>
<feature type="binding site" evidence="11 15">
    <location>
        <position position="247"/>
    </location>
    <ligand>
        <name>substrate</name>
    </ligand>
</feature>
<comment type="catalytic activity">
    <reaction evidence="10 11 12">
        <text>L-histidinol + 2 NAD(+) + H2O = L-histidine + 2 NADH + 3 H(+)</text>
        <dbReference type="Rhea" id="RHEA:20641"/>
        <dbReference type="ChEBI" id="CHEBI:15377"/>
        <dbReference type="ChEBI" id="CHEBI:15378"/>
        <dbReference type="ChEBI" id="CHEBI:57540"/>
        <dbReference type="ChEBI" id="CHEBI:57595"/>
        <dbReference type="ChEBI" id="CHEBI:57699"/>
        <dbReference type="ChEBI" id="CHEBI:57945"/>
        <dbReference type="EC" id="1.1.1.23"/>
    </reaction>
</comment>
<sequence length="404" mass="44270">MQEILKLRRRVDIGGYIEKVRPIVEAVRKEGDEAVIRFTMEFDGVELDELRVSEEELDKAYEAVDDSLIDALEIAKENIHRFHYVTAVEREMRVEFEDCVMGKIYTPVEKVGAYIPGGRASYPSTALMIGVPAKIAGVEKLVACTPPNRDGGVNPLTLVALDIAEFDEVYKAGGAQAIAAMAYGTETVEKVYKIVGPGNIYVTAAKLLVAKDVAIDMPAGPSEILVIADETANAELVAYDCLAQLEHDPMAVAVVLTNSQEVARKVEELVTSHGEFENFAVLVVKDLAEAFEISNRFAPEHLTVVVENPEEWLGRIRNAGSVFLGNFSPVAAGDYASGTNHVLPTAGYARMYGGLSVESFLKHFTFQILSRETLKRIGDVIIKIAEAEGLRWHAESVKKRLEGV</sequence>
<evidence type="ECO:0000256" key="7">
    <source>
        <dbReference type="ARBA" id="ARBA00022833"/>
    </source>
</evidence>
<dbReference type="Gene3D" id="3.40.50.1980">
    <property type="entry name" value="Nitrogenase molybdenum iron protein domain"/>
    <property type="match status" value="2"/>
</dbReference>
<dbReference type="GO" id="GO:0008270">
    <property type="term" value="F:zinc ion binding"/>
    <property type="evidence" value="ECO:0007669"/>
    <property type="project" value="UniProtKB-UniRule"/>
</dbReference>
<keyword evidence="7 11" id="KW-0862">Zinc</keyword>
<evidence type="ECO:0000256" key="11">
    <source>
        <dbReference type="HAMAP-Rule" id="MF_01024"/>
    </source>
</evidence>
<feature type="binding site" evidence="11 15">
    <location>
        <position position="244"/>
    </location>
    <ligand>
        <name>substrate</name>
    </ligand>
</feature>
<evidence type="ECO:0000256" key="12">
    <source>
        <dbReference type="PIRNR" id="PIRNR000099"/>
    </source>
</evidence>
<comment type="function">
    <text evidence="1 11 12">Catalyzes the sequential NAD-dependent oxidations of L-histidinol to L-histidinaldehyde and then to L-histidine.</text>
</comment>
<feature type="binding site" evidence="11 16">
    <location>
        <position position="247"/>
    </location>
    <ligand>
        <name>Zn(2+)</name>
        <dbReference type="ChEBI" id="CHEBI:29105"/>
    </ligand>
</feature>
<dbReference type="HAMAP" id="MF_01024">
    <property type="entry name" value="HisD"/>
    <property type="match status" value="1"/>
</dbReference>
<dbReference type="NCBIfam" id="TIGR00069">
    <property type="entry name" value="hisD"/>
    <property type="match status" value="1"/>
</dbReference>
<comment type="pathway">
    <text evidence="2 11 12">Amino-acid biosynthesis; L-histidine biosynthesis; L-histidine from 5-phospho-alpha-D-ribose 1-diphosphate: step 9/9.</text>
</comment>
<dbReference type="FunFam" id="3.40.50.1980:FF:000001">
    <property type="entry name" value="Histidinol dehydrogenase"/>
    <property type="match status" value="1"/>
</dbReference>
<dbReference type="PANTHER" id="PTHR21256">
    <property type="entry name" value="HISTIDINOL DEHYDROGENASE HDH"/>
    <property type="match status" value="1"/>
</dbReference>
<evidence type="ECO:0000256" key="5">
    <source>
        <dbReference type="ARBA" id="ARBA00016531"/>
    </source>
</evidence>
<feature type="binding site" evidence="11 15">
    <location>
        <position position="393"/>
    </location>
    <ligand>
        <name>substrate</name>
    </ligand>
</feature>
<feature type="binding site" evidence="11 14">
    <location>
        <position position="176"/>
    </location>
    <ligand>
        <name>NAD(+)</name>
        <dbReference type="ChEBI" id="CHEBI:57540"/>
    </ligand>
</feature>
<dbReference type="PRINTS" id="PR00083">
    <property type="entry name" value="HOLDHDRGNASE"/>
</dbReference>
<dbReference type="EMBL" id="DTLB01000013">
    <property type="protein sequence ID" value="HFW31883.1"/>
    <property type="molecule type" value="Genomic_DNA"/>
</dbReference>
<dbReference type="GO" id="GO:0005737">
    <property type="term" value="C:cytoplasm"/>
    <property type="evidence" value="ECO:0007669"/>
    <property type="project" value="TreeGrafter"/>
</dbReference>
<feature type="binding site" evidence="11 16">
    <location>
        <position position="244"/>
    </location>
    <ligand>
        <name>Zn(2+)</name>
        <dbReference type="ChEBI" id="CHEBI:29105"/>
    </ligand>
</feature>
<proteinExistence type="inferred from homology"/>
<dbReference type="AlphaFoldDB" id="A0A7C3RB93"/>
<gene>
    <name evidence="11 18" type="primary">hisD</name>
    <name evidence="18" type="ORF">ENW66_02870</name>
</gene>
<dbReference type="GO" id="GO:0000105">
    <property type="term" value="P:L-histidine biosynthetic process"/>
    <property type="evidence" value="ECO:0007669"/>
    <property type="project" value="UniProtKB-UniRule"/>
</dbReference>
<evidence type="ECO:0000256" key="9">
    <source>
        <dbReference type="ARBA" id="ARBA00023102"/>
    </source>
</evidence>